<sequence>MNLSGAHIQVNIKESQRGGDFFVTSACNGTARKICISLMS</sequence>
<dbReference type="PATRIC" id="fig|1354303.4.peg.2186"/>
<keyword evidence="2" id="KW-1185">Reference proteome</keyword>
<reference evidence="1 2" key="1">
    <citation type="journal article" date="2013" name="Genome Announc.">
        <title>Draft Genome Sequence of Psychrobacter aquaticus Strain CMS 56T, Isolated from a Cyanobacterial Mat Sample Collected from Water Bodies in the McMurdo Dry Valley Region of Antarctica.</title>
        <authorList>
            <person name="Reddy G.S."/>
            <person name="Ara S."/>
            <person name="Singh A."/>
            <person name="Kumar Pinnaka A."/>
            <person name="Shivaji S."/>
        </authorList>
    </citation>
    <scope>NUCLEOTIDE SEQUENCE [LARGE SCALE GENOMIC DNA]</scope>
    <source>
        <strain evidence="1 2">CMS 56</strain>
    </source>
</reference>
<evidence type="ECO:0000313" key="2">
    <source>
        <dbReference type="Proteomes" id="UP000016761"/>
    </source>
</evidence>
<dbReference type="AlphaFoldDB" id="U4T805"/>
<protein>
    <submittedName>
        <fullName evidence="1">Uncharacterized protein</fullName>
    </submittedName>
</protein>
<dbReference type="Proteomes" id="UP000016761">
    <property type="component" value="Unassembled WGS sequence"/>
</dbReference>
<comment type="caution">
    <text evidence="1">The sequence shown here is derived from an EMBL/GenBank/DDBJ whole genome shotgun (WGS) entry which is preliminary data.</text>
</comment>
<dbReference type="STRING" id="1354303.M917_2220"/>
<organism evidence="1 2">
    <name type="scientific">Psychrobacter aquaticus CMS 56</name>
    <dbReference type="NCBI Taxonomy" id="1354303"/>
    <lineage>
        <taxon>Bacteria</taxon>
        <taxon>Pseudomonadati</taxon>
        <taxon>Pseudomonadota</taxon>
        <taxon>Gammaproteobacteria</taxon>
        <taxon>Moraxellales</taxon>
        <taxon>Moraxellaceae</taxon>
        <taxon>Psychrobacter</taxon>
    </lineage>
</organism>
<accession>U4T805</accession>
<proteinExistence type="predicted"/>
<evidence type="ECO:0000313" key="1">
    <source>
        <dbReference type="EMBL" id="ERL54874.1"/>
    </source>
</evidence>
<dbReference type="EMBL" id="AUSW01000034">
    <property type="protein sequence ID" value="ERL54874.1"/>
    <property type="molecule type" value="Genomic_DNA"/>
</dbReference>
<name>U4T805_9GAMM</name>
<gene>
    <name evidence="1" type="ORF">M917_2220</name>
</gene>